<feature type="active site" evidence="6">
    <location>
        <position position="278"/>
    </location>
</feature>
<keyword evidence="9" id="KW-0472">Membrane</keyword>
<dbReference type="GO" id="GO:0004222">
    <property type="term" value="F:metalloendopeptidase activity"/>
    <property type="evidence" value="ECO:0007669"/>
    <property type="project" value="InterPro"/>
</dbReference>
<dbReference type="CDD" id="cd07343">
    <property type="entry name" value="M48A_Zmpste24p_like"/>
    <property type="match status" value="1"/>
</dbReference>
<evidence type="ECO:0000256" key="8">
    <source>
        <dbReference type="RuleBase" id="RU003983"/>
    </source>
</evidence>
<comment type="caution">
    <text evidence="12">The sequence shown here is derived from an EMBL/GenBank/DDBJ whole genome shotgun (WGS) entry which is preliminary data.</text>
</comment>
<keyword evidence="3 8" id="KW-0378">Hydrolase</keyword>
<dbReference type="InterPro" id="IPR027057">
    <property type="entry name" value="CAXX_Prtase_1"/>
</dbReference>
<comment type="cofactor">
    <cofactor evidence="7 8">
        <name>Zn(2+)</name>
        <dbReference type="ChEBI" id="CHEBI:29105"/>
    </cofactor>
    <text evidence="7 8">Binds 1 zinc ion per subunit.</text>
</comment>
<feature type="domain" description="CAAX prenyl protease 1 N-terminal" evidence="11">
    <location>
        <begin position="46"/>
        <end position="204"/>
    </location>
</feature>
<dbReference type="GO" id="GO:0046872">
    <property type="term" value="F:metal ion binding"/>
    <property type="evidence" value="ECO:0007669"/>
    <property type="project" value="UniProtKB-KW"/>
</dbReference>
<dbReference type="InterPro" id="IPR032456">
    <property type="entry name" value="Peptidase_M48_N"/>
</dbReference>
<protein>
    <submittedName>
        <fullName evidence="12">M48 family metallopeptidase</fullName>
    </submittedName>
</protein>
<feature type="binding site" evidence="7">
    <location>
        <position position="281"/>
    </location>
    <ligand>
        <name>Zn(2+)</name>
        <dbReference type="ChEBI" id="CHEBI:29105"/>
        <note>catalytic</note>
    </ligand>
</feature>
<proteinExistence type="inferred from homology"/>
<dbReference type="AlphaFoldDB" id="A0A940NN87"/>
<feature type="domain" description="Peptidase M48" evidence="10">
    <location>
        <begin position="207"/>
        <end position="410"/>
    </location>
</feature>
<evidence type="ECO:0000256" key="5">
    <source>
        <dbReference type="ARBA" id="ARBA00023049"/>
    </source>
</evidence>
<evidence type="ECO:0000256" key="3">
    <source>
        <dbReference type="ARBA" id="ARBA00022801"/>
    </source>
</evidence>
<dbReference type="FunFam" id="3.30.2010.10:FF:000010">
    <property type="entry name" value="M48 family peptidase"/>
    <property type="match status" value="1"/>
</dbReference>
<dbReference type="Pfam" id="PF16491">
    <property type="entry name" value="Peptidase_M48_N"/>
    <property type="match status" value="1"/>
</dbReference>
<evidence type="ECO:0000313" key="12">
    <source>
        <dbReference type="EMBL" id="MBP0724538.1"/>
    </source>
</evidence>
<keyword evidence="9" id="KW-0812">Transmembrane</keyword>
<organism evidence="12 13">
    <name type="scientific">Gottfriedia endophytica</name>
    <dbReference type="NCBI Taxonomy" id="2820819"/>
    <lineage>
        <taxon>Bacteria</taxon>
        <taxon>Bacillati</taxon>
        <taxon>Bacillota</taxon>
        <taxon>Bacilli</taxon>
        <taxon>Bacillales</taxon>
        <taxon>Bacillaceae</taxon>
        <taxon>Gottfriedia</taxon>
    </lineage>
</organism>
<feature type="transmembrane region" description="Helical" evidence="9">
    <location>
        <begin position="150"/>
        <end position="168"/>
    </location>
</feature>
<evidence type="ECO:0000256" key="1">
    <source>
        <dbReference type="ARBA" id="ARBA00022670"/>
    </source>
</evidence>
<keyword evidence="2 7" id="KW-0479">Metal-binding</keyword>
<gene>
    <name evidence="12" type="ORF">J5Y03_04975</name>
</gene>
<keyword evidence="5 8" id="KW-0482">Metalloprotease</keyword>
<evidence type="ECO:0000256" key="2">
    <source>
        <dbReference type="ARBA" id="ARBA00022723"/>
    </source>
</evidence>
<evidence type="ECO:0000256" key="7">
    <source>
        <dbReference type="PIRSR" id="PIRSR627057-2"/>
    </source>
</evidence>
<evidence type="ECO:0000256" key="4">
    <source>
        <dbReference type="ARBA" id="ARBA00022833"/>
    </source>
</evidence>
<accession>A0A940NN87</accession>
<keyword evidence="4 7" id="KW-0862">Zinc</keyword>
<evidence type="ECO:0000259" key="11">
    <source>
        <dbReference type="Pfam" id="PF16491"/>
    </source>
</evidence>
<keyword evidence="1 8" id="KW-0645">Protease</keyword>
<feature type="binding site" evidence="7">
    <location>
        <position position="277"/>
    </location>
    <ligand>
        <name>Zn(2+)</name>
        <dbReference type="ChEBI" id="CHEBI:29105"/>
        <note>catalytic</note>
    </ligand>
</feature>
<dbReference type="Pfam" id="PF01435">
    <property type="entry name" value="Peptidase_M48"/>
    <property type="match status" value="1"/>
</dbReference>
<feature type="binding site" evidence="7">
    <location>
        <position position="353"/>
    </location>
    <ligand>
        <name>Zn(2+)</name>
        <dbReference type="ChEBI" id="CHEBI:29105"/>
        <note>catalytic</note>
    </ligand>
</feature>
<feature type="transmembrane region" description="Helical" evidence="9">
    <location>
        <begin position="63"/>
        <end position="80"/>
    </location>
</feature>
<feature type="active site" description="Proton donor" evidence="6">
    <location>
        <position position="357"/>
    </location>
</feature>
<reference evidence="12" key="1">
    <citation type="submission" date="2021-04" db="EMBL/GenBank/DDBJ databases">
        <title>Genome seq and assembly of Bacillus sp.</title>
        <authorList>
            <person name="Chhetri G."/>
        </authorList>
    </citation>
    <scope>NUCLEOTIDE SEQUENCE</scope>
    <source>
        <strain evidence="12">RG28</strain>
    </source>
</reference>
<feature type="transmembrane region" description="Helical" evidence="9">
    <location>
        <begin position="7"/>
        <end position="26"/>
    </location>
</feature>
<evidence type="ECO:0000256" key="6">
    <source>
        <dbReference type="PIRSR" id="PIRSR627057-1"/>
    </source>
</evidence>
<dbReference type="PANTHER" id="PTHR10120">
    <property type="entry name" value="CAAX PRENYL PROTEASE 1"/>
    <property type="match status" value="1"/>
</dbReference>
<keyword evidence="9" id="KW-1133">Transmembrane helix</keyword>
<dbReference type="GO" id="GO:0071586">
    <property type="term" value="P:CAAX-box protein processing"/>
    <property type="evidence" value="ECO:0007669"/>
    <property type="project" value="InterPro"/>
</dbReference>
<feature type="transmembrane region" description="Helical" evidence="9">
    <location>
        <begin position="287"/>
        <end position="309"/>
    </location>
</feature>
<feature type="transmembrane region" description="Helical" evidence="9">
    <location>
        <begin position="175"/>
        <end position="198"/>
    </location>
</feature>
<feature type="transmembrane region" description="Helical" evidence="9">
    <location>
        <begin position="101"/>
        <end position="121"/>
    </location>
</feature>
<dbReference type="Gene3D" id="3.30.2010.10">
    <property type="entry name" value="Metalloproteases ('zincins'), catalytic domain"/>
    <property type="match status" value="1"/>
</dbReference>
<evidence type="ECO:0000256" key="9">
    <source>
        <dbReference type="SAM" id="Phobius"/>
    </source>
</evidence>
<dbReference type="InterPro" id="IPR001915">
    <property type="entry name" value="Peptidase_M48"/>
</dbReference>
<evidence type="ECO:0000313" key="13">
    <source>
        <dbReference type="Proteomes" id="UP000682134"/>
    </source>
</evidence>
<dbReference type="Proteomes" id="UP000682134">
    <property type="component" value="Unassembled WGS sequence"/>
</dbReference>
<comment type="similarity">
    <text evidence="8">Belongs to the peptidase M48 family.</text>
</comment>
<name>A0A940NN87_9BACI</name>
<feature type="transmembrane region" description="Helical" evidence="9">
    <location>
        <begin position="321"/>
        <end position="341"/>
    </location>
</feature>
<dbReference type="EMBL" id="JAGIYQ010000003">
    <property type="protein sequence ID" value="MBP0724538.1"/>
    <property type="molecule type" value="Genomic_DNA"/>
</dbReference>
<evidence type="ECO:0000259" key="10">
    <source>
        <dbReference type="Pfam" id="PF01435"/>
    </source>
</evidence>
<keyword evidence="13" id="KW-1185">Reference proteome</keyword>
<sequence>MKKVNKYILYGYLIYIAFILCYFYVFTNPSIPVTLKGTVMDPSTFMNKKQLEISTTYSTIKNVIYFISLPFDWFVFLWIISSGFAKRTGERLEKLTKFRSIQILLFFFFVSISTYLVTYPVDVIRFFLSKHYHINTQTFPSWMKDQVIDFWVNFIIMYLVVYVVLWLMKKRPKRWWFTVWLLSIPFTVFLTFIQPVVIDPLYNQFYPLKDKALEKEIMTLAHKANIPAKRVYEVDMSTKTTTYNAYVTGIGNNARIVLWDTTINGLKDDEILFIMAHEMSHYIKKDIYTSMFGGIAGSLIGLYLIDWLIRRVYKNRNAYEKVTMVHLTLFLLFSSLLSFAATPIENAISRHAEKVADLYAVKLTKDPEAGVTAFQKLTENSLTQVNPPGLVKFFRYDHPTMLERITYIENAVPQKK</sequence>